<protein>
    <submittedName>
        <fullName evidence="2">Uncharacterized protein</fullName>
    </submittedName>
</protein>
<dbReference type="Proteomes" id="UP000028990">
    <property type="component" value="Unassembled WGS sequence"/>
</dbReference>
<evidence type="ECO:0000313" key="2">
    <source>
        <dbReference type="EMBL" id="KFO33019.1"/>
    </source>
</evidence>
<accession>A0A091DLL5</accession>
<organism evidence="2 3">
    <name type="scientific">Fukomys damarensis</name>
    <name type="common">Damaraland mole rat</name>
    <name type="synonym">Cryptomys damarensis</name>
    <dbReference type="NCBI Taxonomy" id="885580"/>
    <lineage>
        <taxon>Eukaryota</taxon>
        <taxon>Metazoa</taxon>
        <taxon>Chordata</taxon>
        <taxon>Craniata</taxon>
        <taxon>Vertebrata</taxon>
        <taxon>Euteleostomi</taxon>
        <taxon>Mammalia</taxon>
        <taxon>Eutheria</taxon>
        <taxon>Euarchontoglires</taxon>
        <taxon>Glires</taxon>
        <taxon>Rodentia</taxon>
        <taxon>Hystricomorpha</taxon>
        <taxon>Bathyergidae</taxon>
        <taxon>Fukomys</taxon>
    </lineage>
</organism>
<proteinExistence type="predicted"/>
<feature type="compositionally biased region" description="Acidic residues" evidence="1">
    <location>
        <begin position="79"/>
        <end position="95"/>
    </location>
</feature>
<dbReference type="AlphaFoldDB" id="A0A091DLL5"/>
<evidence type="ECO:0000256" key="1">
    <source>
        <dbReference type="SAM" id="MobiDB-lite"/>
    </source>
</evidence>
<gene>
    <name evidence="2" type="ORF">H920_05635</name>
</gene>
<reference evidence="2 3" key="1">
    <citation type="submission" date="2013-11" db="EMBL/GenBank/DDBJ databases">
        <title>The Damaraland mole rat (Fukomys damarensis) genome and evolution of African mole rats.</title>
        <authorList>
            <person name="Gladyshev V.N."/>
            <person name="Fang X."/>
        </authorList>
    </citation>
    <scope>NUCLEOTIDE SEQUENCE [LARGE SCALE GENOMIC DNA]</scope>
    <source>
        <tissue evidence="2">Liver</tissue>
    </source>
</reference>
<dbReference type="EMBL" id="KN122106">
    <property type="protein sequence ID" value="KFO33019.1"/>
    <property type="molecule type" value="Genomic_DNA"/>
</dbReference>
<keyword evidence="3" id="KW-1185">Reference proteome</keyword>
<evidence type="ECO:0000313" key="3">
    <source>
        <dbReference type="Proteomes" id="UP000028990"/>
    </source>
</evidence>
<sequence length="95" mass="10532">MVCYEVPDCGSEGTSHALVRGEKEIWLSTGVTGTAASAVNTTYGVTSLPFVFCVFWHSEEEEGTNHRKAAPKGNIVPNNEEEQQEEEEEEEKKNQ</sequence>
<feature type="region of interest" description="Disordered" evidence="1">
    <location>
        <begin position="62"/>
        <end position="95"/>
    </location>
</feature>
<name>A0A091DLL5_FUKDA</name>